<dbReference type="OrthoDB" id="3933088at2759"/>
<dbReference type="KEGG" id="sapo:SAPIO_CDS4918"/>
<sequence>MLLNCISNAKVVYHHGFHLLHAVHAVHATETFLTNLRRRGCRFHIVWFAAHEDLCVPDATNTLESYLLTCAIPIKHLTHHDDTSAAHGLAANPALKVYYLDIVYKLSVRRYSVAFLNNLEFVYSPALSPSADHWRDSSIPDDLMLERALFKLLPNYIEEVCPSIYNEIPVTARDDLALKSFYATLAEELDASVERCIMAYIVHLVLLRQVDLSKQSLTIAVIELELDILYYDSIAAFSRISVSILEEIALSPNLEWDIADLIDSHVFYRILQTADSLKLPALNSLIPPGSVYANDIYVINFEHFSWLPPCFLSFEPQRRELLDLNEHV</sequence>
<dbReference type="Proteomes" id="UP000028545">
    <property type="component" value="Unassembled WGS sequence"/>
</dbReference>
<evidence type="ECO:0000313" key="1">
    <source>
        <dbReference type="EMBL" id="KEZ43234.1"/>
    </source>
</evidence>
<evidence type="ECO:0000313" key="2">
    <source>
        <dbReference type="Proteomes" id="UP000028545"/>
    </source>
</evidence>
<accession>A0A084G7C2</accession>
<proteinExistence type="predicted"/>
<reference evidence="1 2" key="1">
    <citation type="journal article" date="2014" name="Genome Announc.">
        <title>Draft genome sequence of the pathogenic fungus Scedosporium apiospermum.</title>
        <authorList>
            <person name="Vandeputte P."/>
            <person name="Ghamrawi S."/>
            <person name="Rechenmann M."/>
            <person name="Iltis A."/>
            <person name="Giraud S."/>
            <person name="Fleury M."/>
            <person name="Thornton C."/>
            <person name="Delhaes L."/>
            <person name="Meyer W."/>
            <person name="Papon N."/>
            <person name="Bouchara J.P."/>
        </authorList>
    </citation>
    <scope>NUCLEOTIDE SEQUENCE [LARGE SCALE GENOMIC DNA]</scope>
    <source>
        <strain evidence="1 2">IHEM 14462</strain>
    </source>
</reference>
<name>A0A084G7C2_PSEDA</name>
<dbReference type="RefSeq" id="XP_016643033.1">
    <property type="nucleotide sequence ID" value="XM_016787358.1"/>
</dbReference>
<dbReference type="GeneID" id="27723990"/>
<keyword evidence="2" id="KW-1185">Reference proteome</keyword>
<dbReference type="AlphaFoldDB" id="A0A084G7C2"/>
<dbReference type="VEuPathDB" id="FungiDB:SAPIO_CDS4918"/>
<protein>
    <submittedName>
        <fullName evidence="1">Uncharacterized protein</fullName>
    </submittedName>
</protein>
<organism evidence="1 2">
    <name type="scientific">Pseudallescheria apiosperma</name>
    <name type="common">Scedosporium apiospermum</name>
    <dbReference type="NCBI Taxonomy" id="563466"/>
    <lineage>
        <taxon>Eukaryota</taxon>
        <taxon>Fungi</taxon>
        <taxon>Dikarya</taxon>
        <taxon>Ascomycota</taxon>
        <taxon>Pezizomycotina</taxon>
        <taxon>Sordariomycetes</taxon>
        <taxon>Hypocreomycetidae</taxon>
        <taxon>Microascales</taxon>
        <taxon>Microascaceae</taxon>
        <taxon>Scedosporium</taxon>
    </lineage>
</organism>
<dbReference type="EMBL" id="JOWA01000095">
    <property type="protein sequence ID" value="KEZ43234.1"/>
    <property type="molecule type" value="Genomic_DNA"/>
</dbReference>
<dbReference type="HOGENOM" id="CLU_847747_0_0_1"/>
<gene>
    <name evidence="1" type="ORF">SAPIO_CDS4918</name>
</gene>
<comment type="caution">
    <text evidence="1">The sequence shown here is derived from an EMBL/GenBank/DDBJ whole genome shotgun (WGS) entry which is preliminary data.</text>
</comment>